<keyword evidence="2" id="KW-1185">Reference proteome</keyword>
<name>A0A4C1ZFI1_EUMVA</name>
<sequence length="106" mass="11749">MNYEHVDRRVRRAQGRDEGHRGAAFRLLPCGEMEGSESTMIKTGSESKAGPRQKLLERQIGIESRIGTQVENEAVIGITLRSRLASAMSQTIRTANLQYSSACVRS</sequence>
<accession>A0A4C1ZFI1</accession>
<dbReference type="AlphaFoldDB" id="A0A4C1ZFI1"/>
<comment type="caution">
    <text evidence="1">The sequence shown here is derived from an EMBL/GenBank/DDBJ whole genome shotgun (WGS) entry which is preliminary data.</text>
</comment>
<gene>
    <name evidence="1" type="ORF">EVAR_63644_1</name>
</gene>
<dbReference type="Proteomes" id="UP000299102">
    <property type="component" value="Unassembled WGS sequence"/>
</dbReference>
<proteinExistence type="predicted"/>
<protein>
    <submittedName>
        <fullName evidence="1">Uncharacterized protein</fullName>
    </submittedName>
</protein>
<reference evidence="1 2" key="1">
    <citation type="journal article" date="2019" name="Commun. Biol.">
        <title>The bagworm genome reveals a unique fibroin gene that provides high tensile strength.</title>
        <authorList>
            <person name="Kono N."/>
            <person name="Nakamura H."/>
            <person name="Ohtoshi R."/>
            <person name="Tomita M."/>
            <person name="Numata K."/>
            <person name="Arakawa K."/>
        </authorList>
    </citation>
    <scope>NUCLEOTIDE SEQUENCE [LARGE SCALE GENOMIC DNA]</scope>
</reference>
<dbReference type="EMBL" id="BGZK01001728">
    <property type="protein sequence ID" value="GBP85305.1"/>
    <property type="molecule type" value="Genomic_DNA"/>
</dbReference>
<evidence type="ECO:0000313" key="2">
    <source>
        <dbReference type="Proteomes" id="UP000299102"/>
    </source>
</evidence>
<evidence type="ECO:0000313" key="1">
    <source>
        <dbReference type="EMBL" id="GBP85305.1"/>
    </source>
</evidence>
<organism evidence="1 2">
    <name type="scientific">Eumeta variegata</name>
    <name type="common">Bagworm moth</name>
    <name type="synonym">Eumeta japonica</name>
    <dbReference type="NCBI Taxonomy" id="151549"/>
    <lineage>
        <taxon>Eukaryota</taxon>
        <taxon>Metazoa</taxon>
        <taxon>Ecdysozoa</taxon>
        <taxon>Arthropoda</taxon>
        <taxon>Hexapoda</taxon>
        <taxon>Insecta</taxon>
        <taxon>Pterygota</taxon>
        <taxon>Neoptera</taxon>
        <taxon>Endopterygota</taxon>
        <taxon>Lepidoptera</taxon>
        <taxon>Glossata</taxon>
        <taxon>Ditrysia</taxon>
        <taxon>Tineoidea</taxon>
        <taxon>Psychidae</taxon>
        <taxon>Oiketicinae</taxon>
        <taxon>Eumeta</taxon>
    </lineage>
</organism>